<comment type="cofactor">
    <cofactor evidence="1">
        <name>FAD</name>
        <dbReference type="ChEBI" id="CHEBI:57692"/>
    </cofactor>
</comment>
<protein>
    <submittedName>
        <fullName evidence="6">3-oxosteroid 1-dehydrogenase</fullName>
    </submittedName>
</protein>
<dbReference type="PANTHER" id="PTHR43400">
    <property type="entry name" value="FUMARATE REDUCTASE"/>
    <property type="match status" value="1"/>
</dbReference>
<dbReference type="InterPro" id="IPR036188">
    <property type="entry name" value="FAD/NAD-bd_sf"/>
</dbReference>
<dbReference type="NCBIfam" id="NF004789">
    <property type="entry name" value="PRK06134.1"/>
    <property type="match status" value="1"/>
</dbReference>
<keyword evidence="2" id="KW-0285">Flavoprotein</keyword>
<comment type="caution">
    <text evidence="6">The sequence shown here is derived from an EMBL/GenBank/DDBJ whole genome shotgun (WGS) entry which is preliminary data.</text>
</comment>
<evidence type="ECO:0000256" key="2">
    <source>
        <dbReference type="ARBA" id="ARBA00022630"/>
    </source>
</evidence>
<dbReference type="Proteomes" id="UP000072741">
    <property type="component" value="Unassembled WGS sequence"/>
</dbReference>
<dbReference type="OrthoDB" id="9813348at2"/>
<dbReference type="Gene3D" id="3.50.50.60">
    <property type="entry name" value="FAD/NAD(P)-binding domain"/>
    <property type="match status" value="2"/>
</dbReference>
<dbReference type="Pfam" id="PF00890">
    <property type="entry name" value="FAD_binding_2"/>
    <property type="match status" value="1"/>
</dbReference>
<dbReference type="SUPFAM" id="SSF51905">
    <property type="entry name" value="FAD/NAD(P)-binding domain"/>
    <property type="match status" value="1"/>
</dbReference>
<dbReference type="InterPro" id="IPR027477">
    <property type="entry name" value="Succ_DH/fumarate_Rdtase_cat_sf"/>
</dbReference>
<evidence type="ECO:0000256" key="4">
    <source>
        <dbReference type="ARBA" id="ARBA00023002"/>
    </source>
</evidence>
<gene>
    <name evidence="6" type="ORF">NS331_17260</name>
</gene>
<dbReference type="InterPro" id="IPR050315">
    <property type="entry name" value="FAD-oxidoreductase_2"/>
</dbReference>
<keyword evidence="4" id="KW-0560">Oxidoreductase</keyword>
<dbReference type="PATRIC" id="fig|433924.3.peg.405"/>
<feature type="domain" description="FAD-dependent oxidoreductase 2 FAD-binding" evidence="5">
    <location>
        <begin position="9"/>
        <end position="547"/>
    </location>
</feature>
<evidence type="ECO:0000256" key="1">
    <source>
        <dbReference type="ARBA" id="ARBA00001974"/>
    </source>
</evidence>
<reference evidence="6 7" key="1">
    <citation type="journal article" date="2016" name="Front. Microbiol.">
        <title>Genomic Resource of Rice Seed Associated Bacteria.</title>
        <authorList>
            <person name="Midha S."/>
            <person name="Bansal K."/>
            <person name="Sharma S."/>
            <person name="Kumar N."/>
            <person name="Patil P.P."/>
            <person name="Chaudhry V."/>
            <person name="Patil P.B."/>
        </authorList>
    </citation>
    <scope>NUCLEOTIDE SEQUENCE [LARGE SCALE GENOMIC DNA]</scope>
    <source>
        <strain evidence="6 7">NS331</strain>
    </source>
</reference>
<dbReference type="AlphaFoldDB" id="A0A147GQ46"/>
<sequence length="588" mass="62860">MTEGQEICDVLVVGTGASGMSAAVTAAHQGLKVLVVDKAPQYGGTTARSGGWLWIPGTRLATEQGIHEPPGAARAYLQHEATTHFDAARVDAFLENGPKAIDFFTRNTCVQFDMPPVFPDYHAEAPGGQPGGRSMVTRPFDARELGERVAQLAPPVPELTVFGMMLGSGKELWHFLRAFKSLESFLYVARRFGGHLLDVLRHGRGMTLTNGNALAGRLAKAGMDLGIPVWLNAPVQKLIVEGDAVVGATVVREGVPTDVRVRRGVVLACGGFPHDVERRRQLFPHAPTGREHFTPSPPLNTGDGLRLGESAGGWVDPTIPNAAAWCPTSVIRRKDGSQGVMPHFIDRAKPGVIAVTARGRRFANEALSYHDFVQRLVKACAGLPEVSCWLVCDHPHLRQYGMGAVAPFPLPIGKYLRNGYLRRGRTLEELARAIEVPPAALQEEVEAFNRDAESGNDRRFQKGSTAYNRYQGDSLVKPNPCMAPIENGPFYAIRLVVGEIGTFAGLATDASCRVLSQAGRPIPGLFAVGNDAASVMGGNYPGAGITLGPALTFGYVVGNVLAKQDELGTTAVTPPSPLAAVPRDVQPA</sequence>
<dbReference type="PANTHER" id="PTHR43400:SF10">
    <property type="entry name" value="3-OXOSTEROID 1-DEHYDROGENASE"/>
    <property type="match status" value="1"/>
</dbReference>
<proteinExistence type="predicted"/>
<dbReference type="RefSeq" id="WP_058643196.1">
    <property type="nucleotide sequence ID" value="NZ_LDSL01000113.1"/>
</dbReference>
<evidence type="ECO:0000313" key="7">
    <source>
        <dbReference type="Proteomes" id="UP000072741"/>
    </source>
</evidence>
<accession>A0A147GQ46</accession>
<keyword evidence="7" id="KW-1185">Reference proteome</keyword>
<evidence type="ECO:0000259" key="5">
    <source>
        <dbReference type="Pfam" id="PF00890"/>
    </source>
</evidence>
<name>A0A147GQ46_9BURK</name>
<dbReference type="GO" id="GO:0016491">
    <property type="term" value="F:oxidoreductase activity"/>
    <property type="evidence" value="ECO:0007669"/>
    <property type="project" value="UniProtKB-KW"/>
</dbReference>
<dbReference type="PRINTS" id="PR00411">
    <property type="entry name" value="PNDRDTASEI"/>
</dbReference>
<evidence type="ECO:0000313" key="6">
    <source>
        <dbReference type="EMBL" id="KTT17489.1"/>
    </source>
</evidence>
<keyword evidence="3" id="KW-0274">FAD</keyword>
<dbReference type="InterPro" id="IPR003953">
    <property type="entry name" value="FAD-dep_OxRdtase_2_FAD-bd"/>
</dbReference>
<organism evidence="6 7">
    <name type="scientific">Pseudacidovorax intermedius</name>
    <dbReference type="NCBI Taxonomy" id="433924"/>
    <lineage>
        <taxon>Bacteria</taxon>
        <taxon>Pseudomonadati</taxon>
        <taxon>Pseudomonadota</taxon>
        <taxon>Betaproteobacteria</taxon>
        <taxon>Burkholderiales</taxon>
        <taxon>Comamonadaceae</taxon>
        <taxon>Pseudacidovorax</taxon>
    </lineage>
</organism>
<evidence type="ECO:0000256" key="3">
    <source>
        <dbReference type="ARBA" id="ARBA00022827"/>
    </source>
</evidence>
<dbReference type="SUPFAM" id="SSF56425">
    <property type="entry name" value="Succinate dehydrogenase/fumarate reductase flavoprotein, catalytic domain"/>
    <property type="match status" value="1"/>
</dbReference>
<dbReference type="GO" id="GO:0008202">
    <property type="term" value="P:steroid metabolic process"/>
    <property type="evidence" value="ECO:0007669"/>
    <property type="project" value="UniProtKB-ARBA"/>
</dbReference>
<dbReference type="EMBL" id="LDSL01000113">
    <property type="protein sequence ID" value="KTT17489.1"/>
    <property type="molecule type" value="Genomic_DNA"/>
</dbReference>